<sequence>MAQYLPTQFSPPRIRSYLYRLPLFTRIMLLIIVACYIGSIFYPDVNNWAALKPSLTNLQTLYRLNTFPLFHRGFFHALFNILAIVPLLERFEAENGTLVSFILFSGPFSTFPGGMYTLIERFILRSDTAVLGSSVWVFLLLCAEAIKLWRSNPSFSLGPYPIPTWTTPLILMLTITFLMPSTSLLGHLCGAAIGYLWGLNYIKFLAPPERIIRWIEGKLNLLGRVPHYVSVDQKTYGRYGVLPSMSSNSRENRAENGVAMGTWGQGQRLGP</sequence>
<feature type="transmembrane region" description="Helical" evidence="11">
    <location>
        <begin position="169"/>
        <end position="197"/>
    </location>
</feature>
<comment type="similarity">
    <text evidence="3">Belongs to the peptidase S54 family.</text>
</comment>
<dbReference type="InterPro" id="IPR022764">
    <property type="entry name" value="Peptidase_S54_rhomboid_dom"/>
</dbReference>
<dbReference type="PANTHER" id="PTHR43066">
    <property type="entry name" value="RHOMBOID-RELATED PROTEIN"/>
    <property type="match status" value="1"/>
</dbReference>
<dbReference type="OrthoDB" id="10257275at2759"/>
<dbReference type="Gene3D" id="1.20.1540.10">
    <property type="entry name" value="Rhomboid-like"/>
    <property type="match status" value="1"/>
</dbReference>
<keyword evidence="6 11" id="KW-0812">Transmembrane</keyword>
<comment type="catalytic activity">
    <reaction evidence="1">
        <text>Cleaves type-1 transmembrane domains using a catalytic dyad composed of serine and histidine that are contributed by different transmembrane domains.</text>
        <dbReference type="EC" id="3.4.21.105"/>
    </reaction>
</comment>
<dbReference type="AlphaFoldDB" id="A0A9P4ICU2"/>
<keyword evidence="5" id="KW-0645">Protease</keyword>
<evidence type="ECO:0000313" key="13">
    <source>
        <dbReference type="EMBL" id="KAF2096915.1"/>
    </source>
</evidence>
<feature type="domain" description="Peptidase S54 rhomboid" evidence="12">
    <location>
        <begin position="60"/>
        <end position="201"/>
    </location>
</feature>
<dbReference type="EC" id="3.4.21.105" evidence="4"/>
<evidence type="ECO:0000256" key="6">
    <source>
        <dbReference type="ARBA" id="ARBA00022692"/>
    </source>
</evidence>
<dbReference type="SUPFAM" id="SSF144091">
    <property type="entry name" value="Rhomboid-like"/>
    <property type="match status" value="1"/>
</dbReference>
<gene>
    <name evidence="13" type="ORF">NA57DRAFT_42440</name>
</gene>
<evidence type="ECO:0000256" key="5">
    <source>
        <dbReference type="ARBA" id="ARBA00022670"/>
    </source>
</evidence>
<keyword evidence="14" id="KW-1185">Reference proteome</keyword>
<reference evidence="13" key="1">
    <citation type="journal article" date="2020" name="Stud. Mycol.">
        <title>101 Dothideomycetes genomes: a test case for predicting lifestyles and emergence of pathogens.</title>
        <authorList>
            <person name="Haridas S."/>
            <person name="Albert R."/>
            <person name="Binder M."/>
            <person name="Bloem J."/>
            <person name="Labutti K."/>
            <person name="Salamov A."/>
            <person name="Andreopoulos B."/>
            <person name="Baker S."/>
            <person name="Barry K."/>
            <person name="Bills G."/>
            <person name="Bluhm B."/>
            <person name="Cannon C."/>
            <person name="Castanera R."/>
            <person name="Culley D."/>
            <person name="Daum C."/>
            <person name="Ezra D."/>
            <person name="Gonzalez J."/>
            <person name="Henrissat B."/>
            <person name="Kuo A."/>
            <person name="Liang C."/>
            <person name="Lipzen A."/>
            <person name="Lutzoni F."/>
            <person name="Magnuson J."/>
            <person name="Mondo S."/>
            <person name="Nolan M."/>
            <person name="Ohm R."/>
            <person name="Pangilinan J."/>
            <person name="Park H.-J."/>
            <person name="Ramirez L."/>
            <person name="Alfaro M."/>
            <person name="Sun H."/>
            <person name="Tritt A."/>
            <person name="Yoshinaga Y."/>
            <person name="Zwiers L.-H."/>
            <person name="Turgeon B."/>
            <person name="Goodwin S."/>
            <person name="Spatafora J."/>
            <person name="Crous P."/>
            <person name="Grigoriev I."/>
        </authorList>
    </citation>
    <scope>NUCLEOTIDE SEQUENCE</scope>
    <source>
        <strain evidence="13">CBS 133067</strain>
    </source>
</reference>
<organism evidence="13 14">
    <name type="scientific">Rhizodiscina lignyota</name>
    <dbReference type="NCBI Taxonomy" id="1504668"/>
    <lineage>
        <taxon>Eukaryota</taxon>
        <taxon>Fungi</taxon>
        <taxon>Dikarya</taxon>
        <taxon>Ascomycota</taxon>
        <taxon>Pezizomycotina</taxon>
        <taxon>Dothideomycetes</taxon>
        <taxon>Pleosporomycetidae</taxon>
        <taxon>Aulographales</taxon>
        <taxon>Rhizodiscinaceae</taxon>
        <taxon>Rhizodiscina</taxon>
    </lineage>
</organism>
<dbReference type="PANTHER" id="PTHR43066:SF1">
    <property type="entry name" value="RHOMBOID PROTEIN 2"/>
    <property type="match status" value="1"/>
</dbReference>
<dbReference type="EMBL" id="ML978129">
    <property type="protein sequence ID" value="KAF2096915.1"/>
    <property type="molecule type" value="Genomic_DNA"/>
</dbReference>
<evidence type="ECO:0000256" key="11">
    <source>
        <dbReference type="SAM" id="Phobius"/>
    </source>
</evidence>
<dbReference type="GO" id="GO:0004252">
    <property type="term" value="F:serine-type endopeptidase activity"/>
    <property type="evidence" value="ECO:0007669"/>
    <property type="project" value="InterPro"/>
</dbReference>
<evidence type="ECO:0000256" key="2">
    <source>
        <dbReference type="ARBA" id="ARBA00004141"/>
    </source>
</evidence>
<evidence type="ECO:0000256" key="4">
    <source>
        <dbReference type="ARBA" id="ARBA00013039"/>
    </source>
</evidence>
<evidence type="ECO:0000256" key="7">
    <source>
        <dbReference type="ARBA" id="ARBA00022801"/>
    </source>
</evidence>
<evidence type="ECO:0000256" key="10">
    <source>
        <dbReference type="SAM" id="MobiDB-lite"/>
    </source>
</evidence>
<accession>A0A9P4ICU2</accession>
<dbReference type="InterPro" id="IPR035952">
    <property type="entry name" value="Rhomboid-like_sf"/>
</dbReference>
<evidence type="ECO:0000256" key="1">
    <source>
        <dbReference type="ARBA" id="ARBA00000156"/>
    </source>
</evidence>
<keyword evidence="9 11" id="KW-0472">Membrane</keyword>
<feature type="transmembrane region" description="Helical" evidence="11">
    <location>
        <begin position="130"/>
        <end position="149"/>
    </location>
</feature>
<evidence type="ECO:0000256" key="9">
    <source>
        <dbReference type="ARBA" id="ARBA00023136"/>
    </source>
</evidence>
<comment type="caution">
    <text evidence="13">The sequence shown here is derived from an EMBL/GenBank/DDBJ whole genome shotgun (WGS) entry which is preliminary data.</text>
</comment>
<evidence type="ECO:0000259" key="12">
    <source>
        <dbReference type="Pfam" id="PF01694"/>
    </source>
</evidence>
<feature type="transmembrane region" description="Helical" evidence="11">
    <location>
        <begin position="21"/>
        <end position="42"/>
    </location>
</feature>
<dbReference type="Pfam" id="PF01694">
    <property type="entry name" value="Rhomboid"/>
    <property type="match status" value="1"/>
</dbReference>
<proteinExistence type="inferred from homology"/>
<dbReference type="GO" id="GO:0016020">
    <property type="term" value="C:membrane"/>
    <property type="evidence" value="ECO:0007669"/>
    <property type="project" value="UniProtKB-SubCell"/>
</dbReference>
<evidence type="ECO:0000313" key="14">
    <source>
        <dbReference type="Proteomes" id="UP000799772"/>
    </source>
</evidence>
<comment type="subcellular location">
    <subcellularLocation>
        <location evidence="2">Membrane</location>
        <topology evidence="2">Multi-pass membrane protein</topology>
    </subcellularLocation>
</comment>
<keyword evidence="8 11" id="KW-1133">Transmembrane helix</keyword>
<dbReference type="Proteomes" id="UP000799772">
    <property type="component" value="Unassembled WGS sequence"/>
</dbReference>
<feature type="region of interest" description="Disordered" evidence="10">
    <location>
        <begin position="246"/>
        <end position="271"/>
    </location>
</feature>
<dbReference type="GO" id="GO:0006508">
    <property type="term" value="P:proteolysis"/>
    <property type="evidence" value="ECO:0007669"/>
    <property type="project" value="UniProtKB-KW"/>
</dbReference>
<feature type="transmembrane region" description="Helical" evidence="11">
    <location>
        <begin position="98"/>
        <end position="118"/>
    </location>
</feature>
<evidence type="ECO:0000256" key="8">
    <source>
        <dbReference type="ARBA" id="ARBA00022989"/>
    </source>
</evidence>
<protein>
    <recommendedName>
        <fullName evidence="4">rhomboid protease</fullName>
        <ecNumber evidence="4">3.4.21.105</ecNumber>
    </recommendedName>
</protein>
<name>A0A9P4ICU2_9PEZI</name>
<keyword evidence="7" id="KW-0378">Hydrolase</keyword>
<evidence type="ECO:0000256" key="3">
    <source>
        <dbReference type="ARBA" id="ARBA00009045"/>
    </source>
</evidence>